<dbReference type="GO" id="GO:0004851">
    <property type="term" value="F:uroporphyrin-III C-methyltransferase activity"/>
    <property type="evidence" value="ECO:0007669"/>
    <property type="project" value="UniProtKB-EC"/>
</dbReference>
<reference evidence="12" key="2">
    <citation type="journal article" date="2021" name="PeerJ">
        <title>Extensive microbial diversity within the chicken gut microbiome revealed by metagenomics and culture.</title>
        <authorList>
            <person name="Gilroy R."/>
            <person name="Ravi A."/>
            <person name="Getino M."/>
            <person name="Pursley I."/>
            <person name="Horton D.L."/>
            <person name="Alikhan N.F."/>
            <person name="Baker D."/>
            <person name="Gharbi K."/>
            <person name="Hall N."/>
            <person name="Watson M."/>
            <person name="Adriaenssens E.M."/>
            <person name="Foster-Nyarko E."/>
            <person name="Jarju S."/>
            <person name="Secka A."/>
            <person name="Antonio M."/>
            <person name="Oren A."/>
            <person name="Chaudhuri R.R."/>
            <person name="La Ragione R."/>
            <person name="Hildebrand F."/>
            <person name="Pallen M.J."/>
        </authorList>
    </citation>
    <scope>NUCLEOTIDE SEQUENCE</scope>
    <source>
        <strain evidence="12">CHK187-14744</strain>
    </source>
</reference>
<dbReference type="Proteomes" id="UP000824164">
    <property type="component" value="Unassembled WGS sequence"/>
</dbReference>
<dbReference type="InterPro" id="IPR003043">
    <property type="entry name" value="Uropor_MeTrfase_CS"/>
</dbReference>
<dbReference type="Gene3D" id="3.30.950.10">
    <property type="entry name" value="Methyltransferase, Cobalt-precorrin-4 Transmethylase, Domain 2"/>
    <property type="match status" value="1"/>
</dbReference>
<dbReference type="NCBIfam" id="NF004790">
    <property type="entry name" value="PRK06136.1"/>
    <property type="match status" value="1"/>
</dbReference>
<feature type="domain" description="Tetrapyrrole methylase" evidence="10">
    <location>
        <begin position="5"/>
        <end position="217"/>
    </location>
</feature>
<evidence type="ECO:0000256" key="8">
    <source>
        <dbReference type="ARBA" id="ARBA00079776"/>
    </source>
</evidence>
<dbReference type="EC" id="2.1.1.107" evidence="2"/>
<dbReference type="GO" id="GO:0004852">
    <property type="term" value="F:uroporphyrinogen-III synthase activity"/>
    <property type="evidence" value="ECO:0007669"/>
    <property type="project" value="InterPro"/>
</dbReference>
<evidence type="ECO:0000256" key="9">
    <source>
        <dbReference type="RuleBase" id="RU003960"/>
    </source>
</evidence>
<dbReference type="CDD" id="cd11642">
    <property type="entry name" value="SUMT"/>
    <property type="match status" value="1"/>
</dbReference>
<dbReference type="SUPFAM" id="SSF69618">
    <property type="entry name" value="HemD-like"/>
    <property type="match status" value="1"/>
</dbReference>
<evidence type="ECO:0000313" key="13">
    <source>
        <dbReference type="Proteomes" id="UP000824164"/>
    </source>
</evidence>
<dbReference type="InterPro" id="IPR036108">
    <property type="entry name" value="4pyrrol_syn_uPrphyn_synt_sf"/>
</dbReference>
<dbReference type="PANTHER" id="PTHR45790:SF3">
    <property type="entry name" value="S-ADENOSYL-L-METHIONINE-DEPENDENT UROPORPHYRINOGEN III METHYLTRANSFERASE, CHLOROPLASTIC"/>
    <property type="match status" value="1"/>
</dbReference>
<evidence type="ECO:0000256" key="6">
    <source>
        <dbReference type="ARBA" id="ARBA00022691"/>
    </source>
</evidence>
<comment type="similarity">
    <text evidence="1 9">Belongs to the precorrin methyltransferase family.</text>
</comment>
<dbReference type="AlphaFoldDB" id="A0A9D1HHA0"/>
<dbReference type="PANTHER" id="PTHR45790">
    <property type="entry name" value="SIROHEME SYNTHASE-RELATED"/>
    <property type="match status" value="1"/>
</dbReference>
<dbReference type="InterPro" id="IPR003754">
    <property type="entry name" value="4pyrrol_synth_uPrphyn_synth"/>
</dbReference>
<evidence type="ECO:0000256" key="5">
    <source>
        <dbReference type="ARBA" id="ARBA00022679"/>
    </source>
</evidence>
<feature type="domain" description="Tetrapyrrole biosynthesis uroporphyrinogen III synthase" evidence="11">
    <location>
        <begin position="269"/>
        <end position="495"/>
    </location>
</feature>
<dbReference type="Gene3D" id="3.40.1010.10">
    <property type="entry name" value="Cobalt-precorrin-4 Transmethylase, Domain 1"/>
    <property type="match status" value="1"/>
</dbReference>
<name>A0A9D1HHA0_9FIRM</name>
<dbReference type="InterPro" id="IPR014776">
    <property type="entry name" value="4pyrrole_Mease_sub2"/>
</dbReference>
<dbReference type="Gene3D" id="3.40.50.10090">
    <property type="match status" value="2"/>
</dbReference>
<dbReference type="PROSITE" id="PS00840">
    <property type="entry name" value="SUMT_2"/>
    <property type="match status" value="1"/>
</dbReference>
<dbReference type="CDD" id="cd06578">
    <property type="entry name" value="HemD"/>
    <property type="match status" value="1"/>
</dbReference>
<organism evidence="12 13">
    <name type="scientific">Candidatus Onthocola gallistercoris</name>
    <dbReference type="NCBI Taxonomy" id="2840876"/>
    <lineage>
        <taxon>Bacteria</taxon>
        <taxon>Bacillati</taxon>
        <taxon>Bacillota</taxon>
        <taxon>Bacilli</taxon>
        <taxon>Candidatus Onthocola</taxon>
    </lineage>
</organism>
<dbReference type="FunFam" id="3.40.1010.10:FF:000001">
    <property type="entry name" value="Siroheme synthase"/>
    <property type="match status" value="1"/>
</dbReference>
<dbReference type="EMBL" id="DVLT01000050">
    <property type="protein sequence ID" value="HIU03239.1"/>
    <property type="molecule type" value="Genomic_DNA"/>
</dbReference>
<accession>A0A9D1HHA0</accession>
<dbReference type="InterPro" id="IPR000878">
    <property type="entry name" value="4pyrrol_Mease"/>
</dbReference>
<evidence type="ECO:0000259" key="10">
    <source>
        <dbReference type="Pfam" id="PF00590"/>
    </source>
</evidence>
<dbReference type="FunFam" id="3.30.950.10:FF:000001">
    <property type="entry name" value="Siroheme synthase"/>
    <property type="match status" value="1"/>
</dbReference>
<keyword evidence="7" id="KW-0627">Porphyrin biosynthesis</keyword>
<evidence type="ECO:0000256" key="7">
    <source>
        <dbReference type="ARBA" id="ARBA00023244"/>
    </source>
</evidence>
<dbReference type="InterPro" id="IPR050161">
    <property type="entry name" value="Siro_Cobalamin_biosynth"/>
</dbReference>
<dbReference type="Pfam" id="PF02602">
    <property type="entry name" value="HEM4"/>
    <property type="match status" value="1"/>
</dbReference>
<evidence type="ECO:0000256" key="1">
    <source>
        <dbReference type="ARBA" id="ARBA00005879"/>
    </source>
</evidence>
<evidence type="ECO:0000256" key="2">
    <source>
        <dbReference type="ARBA" id="ARBA00012162"/>
    </source>
</evidence>
<proteinExistence type="inferred from homology"/>
<evidence type="ECO:0000256" key="3">
    <source>
        <dbReference type="ARBA" id="ARBA00018323"/>
    </source>
</evidence>
<protein>
    <recommendedName>
        <fullName evidence="3">Uroporphyrinogen-III C-methyltransferase</fullName>
        <ecNumber evidence="2">2.1.1.107</ecNumber>
    </recommendedName>
    <alternativeName>
        <fullName evidence="8">Uroporphyrinogen III methylase</fullName>
    </alternativeName>
</protein>
<evidence type="ECO:0000259" key="11">
    <source>
        <dbReference type="Pfam" id="PF02602"/>
    </source>
</evidence>
<dbReference type="InterPro" id="IPR006366">
    <property type="entry name" value="CobA/CysG_C"/>
</dbReference>
<dbReference type="GO" id="GO:0019354">
    <property type="term" value="P:siroheme biosynthetic process"/>
    <property type="evidence" value="ECO:0007669"/>
    <property type="project" value="InterPro"/>
</dbReference>
<dbReference type="SUPFAM" id="SSF53790">
    <property type="entry name" value="Tetrapyrrole methylase"/>
    <property type="match status" value="1"/>
</dbReference>
<dbReference type="Pfam" id="PF00590">
    <property type="entry name" value="TP_methylase"/>
    <property type="match status" value="1"/>
</dbReference>
<reference evidence="12" key="1">
    <citation type="submission" date="2020-10" db="EMBL/GenBank/DDBJ databases">
        <authorList>
            <person name="Gilroy R."/>
        </authorList>
    </citation>
    <scope>NUCLEOTIDE SEQUENCE</scope>
    <source>
        <strain evidence="12">CHK187-14744</strain>
    </source>
</reference>
<keyword evidence="5 9" id="KW-0808">Transferase</keyword>
<sequence>MKKGKVYLVGAGPGDPGLITRKALKCIREADVIIYDHLASESFLNEAGNDAELIYAGKCAGHHHMKQSEIEMLLTEKAMEGKNVVRLKGGDPLIFGRGSEEALALNREGIPWEVVPGISSAYSVPAYGGIPVTHRGLASSVHIITGHEKPGKSGSDVDYHTLAKEKGTLVFLMGVSRLGEIAHKLIGEGKVKDTPAAVIQEGTTAHQKMVTGTLENIQDRVQEAGIRPPAIFLVGAVAGLSDKLQWFAKGSLFGQRILLTGTRPLVHTLHERIDDLGGEAFDMSLIQIYPESDEKLSQGLLKETGDLKPFSWIVFTSSNGVRVFFDFIRRQAVDFRQLASVRFAVIGQGTRQCLGEYGFQADLMPRSFTAEALADELRQNVSGSEPILLFRAAQASEKMSERLKEAGMNYTDLAAYATIPDMRKAELLRSCLENVDMITFASASAVKAFCVMTEGMDRRSFGKIVCIGPVTAACAQKQGLDVAKTADIYTTEGLINSLMEVAENGNDQTAETAEEQ</sequence>
<dbReference type="NCBIfam" id="TIGR01469">
    <property type="entry name" value="cobA_cysG_Cterm"/>
    <property type="match status" value="1"/>
</dbReference>
<evidence type="ECO:0000313" key="12">
    <source>
        <dbReference type="EMBL" id="HIU03239.1"/>
    </source>
</evidence>
<evidence type="ECO:0000256" key="4">
    <source>
        <dbReference type="ARBA" id="ARBA00022603"/>
    </source>
</evidence>
<dbReference type="InterPro" id="IPR014777">
    <property type="entry name" value="4pyrrole_Mease_sub1"/>
</dbReference>
<comment type="caution">
    <text evidence="12">The sequence shown here is derived from an EMBL/GenBank/DDBJ whole genome shotgun (WGS) entry which is preliminary data.</text>
</comment>
<gene>
    <name evidence="12" type="primary">cobA</name>
    <name evidence="12" type="ORF">IAB63_08315</name>
</gene>
<dbReference type="InterPro" id="IPR035996">
    <property type="entry name" value="4pyrrol_Methylase_sf"/>
</dbReference>
<keyword evidence="4 9" id="KW-0489">Methyltransferase</keyword>
<dbReference type="GO" id="GO:0032259">
    <property type="term" value="P:methylation"/>
    <property type="evidence" value="ECO:0007669"/>
    <property type="project" value="UniProtKB-KW"/>
</dbReference>
<keyword evidence="6" id="KW-0949">S-adenosyl-L-methionine</keyword>